<protein>
    <recommendedName>
        <fullName evidence="4">DUF2125 domain-containing protein</fullName>
    </recommendedName>
</protein>
<keyword evidence="3" id="KW-1185">Reference proteome</keyword>
<feature type="transmembrane region" description="Helical" evidence="1">
    <location>
        <begin position="7"/>
        <end position="26"/>
    </location>
</feature>
<evidence type="ECO:0000313" key="3">
    <source>
        <dbReference type="Proteomes" id="UP000223606"/>
    </source>
</evidence>
<dbReference type="OrthoDB" id="7169664at2"/>
<dbReference type="InterPro" id="IPR018666">
    <property type="entry name" value="DUF2125"/>
</dbReference>
<proteinExistence type="predicted"/>
<keyword evidence="1" id="KW-1133">Transmembrane helix</keyword>
<dbReference type="EMBL" id="LT960614">
    <property type="protein sequence ID" value="SON57895.1"/>
    <property type="molecule type" value="Genomic_DNA"/>
</dbReference>
<dbReference type="RefSeq" id="WP_099558088.1">
    <property type="nucleotide sequence ID" value="NZ_LT960614.1"/>
</dbReference>
<evidence type="ECO:0000313" key="2">
    <source>
        <dbReference type="EMBL" id="SON57895.1"/>
    </source>
</evidence>
<name>A0A2C9DE27_9HYPH</name>
<sequence length="332" mass="34646">MSRSIKILAGLGAVVVVAWTGGWFYLKDQTDQAITRNLESLAAIGTKVTCDERSISGWPFRMVVSCEKPSIELADGNSVNAARLVVTAAVDNWQLALANIVGPLIVTAPDTSTTTATFADLHASLRHQGGDPERLSVVADDLTVETSAPMRPTMKMTAAHGEWHVRPDPADGSLDLAAMLRGSEGDVAGQQLLPVPADIDAIMRVEEPRMLVPLTEASLPLWQQAGGKVDVDSLALKLGDVSLSGKGSVTLDDLGRPDGEIRVEADGLKAFGTLFASGKDALVPLAPLLTAFLVFGEPADNGARAITVTAKDGKVSAGGQSLGGIGSLYASR</sequence>
<keyword evidence="1" id="KW-0472">Membrane</keyword>
<gene>
    <name evidence="2" type="ORF">HDIA_4354</name>
</gene>
<dbReference type="Proteomes" id="UP000223606">
    <property type="component" value="Chromosome 1"/>
</dbReference>
<evidence type="ECO:0008006" key="4">
    <source>
        <dbReference type="Google" id="ProtNLM"/>
    </source>
</evidence>
<keyword evidence="1" id="KW-0812">Transmembrane</keyword>
<evidence type="ECO:0000256" key="1">
    <source>
        <dbReference type="SAM" id="Phobius"/>
    </source>
</evidence>
<organism evidence="2 3">
    <name type="scientific">Hartmannibacter diazotrophicus</name>
    <dbReference type="NCBI Taxonomy" id="1482074"/>
    <lineage>
        <taxon>Bacteria</taxon>
        <taxon>Pseudomonadati</taxon>
        <taxon>Pseudomonadota</taxon>
        <taxon>Alphaproteobacteria</taxon>
        <taxon>Hyphomicrobiales</taxon>
        <taxon>Pleomorphomonadaceae</taxon>
        <taxon>Hartmannibacter</taxon>
    </lineage>
</organism>
<dbReference type="KEGG" id="hdi:HDIA_4354"/>
<dbReference type="Pfam" id="PF09898">
    <property type="entry name" value="DUF2125"/>
    <property type="match status" value="1"/>
</dbReference>
<reference evidence="3" key="1">
    <citation type="submission" date="2017-09" db="EMBL/GenBank/DDBJ databases">
        <title>Genome sequence of Nannocystis excedens DSM 71.</title>
        <authorList>
            <person name="Blom J."/>
        </authorList>
    </citation>
    <scope>NUCLEOTIDE SEQUENCE [LARGE SCALE GENOMIC DNA]</scope>
    <source>
        <strain evidence="3">type strain: E19</strain>
    </source>
</reference>
<accession>A0A2C9DE27</accession>
<dbReference type="AlphaFoldDB" id="A0A2C9DE27"/>